<evidence type="ECO:0000313" key="1">
    <source>
        <dbReference type="EMBL" id="PKC54780.1"/>
    </source>
</evidence>
<evidence type="ECO:0000313" key="2">
    <source>
        <dbReference type="Proteomes" id="UP000232688"/>
    </source>
</evidence>
<dbReference type="Proteomes" id="UP000232688">
    <property type="component" value="Unassembled WGS sequence"/>
</dbReference>
<reference evidence="1 2" key="2">
    <citation type="submission" date="2017-10" db="EMBL/GenBank/DDBJ databases">
        <title>Genome analyses suggest a sexual origin of heterokaryosis in a supposedly ancient asexual fungus.</title>
        <authorList>
            <person name="Corradi N."/>
            <person name="Sedzielewska K."/>
            <person name="Noel J."/>
            <person name="Charron P."/>
            <person name="Farinelli L."/>
            <person name="Marton T."/>
            <person name="Kruger M."/>
            <person name="Pelin A."/>
            <person name="Brachmann A."/>
            <person name="Corradi N."/>
        </authorList>
    </citation>
    <scope>NUCLEOTIDE SEQUENCE [LARGE SCALE GENOMIC DNA]</scope>
    <source>
        <strain evidence="1 2">A1</strain>
    </source>
</reference>
<name>A0A2N0QUU3_9GLOM</name>
<gene>
    <name evidence="1" type="ORF">RhiirA1_476677</name>
</gene>
<reference evidence="1 2" key="1">
    <citation type="submission" date="2017-10" db="EMBL/GenBank/DDBJ databases">
        <title>Extensive intraspecific genome diversity in a model arbuscular mycorrhizal fungus.</title>
        <authorList>
            <person name="Chen E.C.H."/>
            <person name="Morin E."/>
            <person name="Baudet D."/>
            <person name="Noel J."/>
            <person name="Ndikumana S."/>
            <person name="Charron P."/>
            <person name="St-Onge C."/>
            <person name="Giorgi J."/>
            <person name="Grigoriev I.V."/>
            <person name="Roux C."/>
            <person name="Martin F.M."/>
            <person name="Corradi N."/>
        </authorList>
    </citation>
    <scope>NUCLEOTIDE SEQUENCE [LARGE SCALE GENOMIC DNA]</scope>
    <source>
        <strain evidence="1 2">A1</strain>
    </source>
</reference>
<dbReference type="AlphaFoldDB" id="A0A2N0QUU3"/>
<protein>
    <submittedName>
        <fullName evidence="1">Uncharacterized protein</fullName>
    </submittedName>
</protein>
<dbReference type="VEuPathDB" id="FungiDB:RhiirA1_476677"/>
<comment type="caution">
    <text evidence="1">The sequence shown here is derived from an EMBL/GenBank/DDBJ whole genome shotgun (WGS) entry which is preliminary data.</text>
</comment>
<dbReference type="EMBL" id="LLXH01002986">
    <property type="protein sequence ID" value="PKC54780.1"/>
    <property type="molecule type" value="Genomic_DNA"/>
</dbReference>
<proteinExistence type="predicted"/>
<sequence length="215" mass="25140">MSFAVKFALLRRVPRYDLFILRSIRGILMFSRRSEEKPLKRSIKTFRKRFLYPFCRIKVFRILGLSVFDFRSGIRFLMLLIKRGNEMMVFSIRLQEVFSIRLQENTGRLDDGIRNEPVSDVRIKALFRLRVGYIDFGFRFMGFGCTEFGFQFLGLDIWNSALGSWALDVQNSALGSWALDVRNSAFGSWVWIYGIQLSVLGFGYMEFGFQFLGFG</sequence>
<organism evidence="1 2">
    <name type="scientific">Rhizophagus irregularis</name>
    <dbReference type="NCBI Taxonomy" id="588596"/>
    <lineage>
        <taxon>Eukaryota</taxon>
        <taxon>Fungi</taxon>
        <taxon>Fungi incertae sedis</taxon>
        <taxon>Mucoromycota</taxon>
        <taxon>Glomeromycotina</taxon>
        <taxon>Glomeromycetes</taxon>
        <taxon>Glomerales</taxon>
        <taxon>Glomeraceae</taxon>
        <taxon>Rhizophagus</taxon>
    </lineage>
</organism>
<accession>A0A2N0QUU3</accession>